<name>A0ABQ2L9D4_9BACL</name>
<dbReference type="EMBL" id="BMLN01000013">
    <property type="protein sequence ID" value="GGO07468.1"/>
    <property type="molecule type" value="Genomic_DNA"/>
</dbReference>
<evidence type="ECO:0000313" key="1">
    <source>
        <dbReference type="EMBL" id="GGO07468.1"/>
    </source>
</evidence>
<gene>
    <name evidence="1" type="ORF">GCM10010969_35920</name>
</gene>
<protein>
    <submittedName>
        <fullName evidence="1">Uncharacterized protein</fullName>
    </submittedName>
</protein>
<sequence>MHICNERLKFNFCIMEAGEADFCIFVQRADKNSSGNKPEQMFVYKRFLPEFCYNRREKRRQVDGGESWPS</sequence>
<comment type="caution">
    <text evidence="1">The sequence shown here is derived from an EMBL/GenBank/DDBJ whole genome shotgun (WGS) entry which is preliminary data.</text>
</comment>
<accession>A0ABQ2L9D4</accession>
<dbReference type="Proteomes" id="UP000606653">
    <property type="component" value="Unassembled WGS sequence"/>
</dbReference>
<evidence type="ECO:0000313" key="2">
    <source>
        <dbReference type="Proteomes" id="UP000606653"/>
    </source>
</evidence>
<organism evidence="1 2">
    <name type="scientific">Saccharibacillus kuerlensis</name>
    <dbReference type="NCBI Taxonomy" id="459527"/>
    <lineage>
        <taxon>Bacteria</taxon>
        <taxon>Bacillati</taxon>
        <taxon>Bacillota</taxon>
        <taxon>Bacilli</taxon>
        <taxon>Bacillales</taxon>
        <taxon>Paenibacillaceae</taxon>
        <taxon>Saccharibacillus</taxon>
    </lineage>
</organism>
<keyword evidence="2" id="KW-1185">Reference proteome</keyword>
<reference evidence="2" key="1">
    <citation type="journal article" date="2019" name="Int. J. Syst. Evol. Microbiol.">
        <title>The Global Catalogue of Microorganisms (GCM) 10K type strain sequencing project: providing services to taxonomists for standard genome sequencing and annotation.</title>
        <authorList>
            <consortium name="The Broad Institute Genomics Platform"/>
            <consortium name="The Broad Institute Genome Sequencing Center for Infectious Disease"/>
            <person name="Wu L."/>
            <person name="Ma J."/>
        </authorList>
    </citation>
    <scope>NUCLEOTIDE SEQUENCE [LARGE SCALE GENOMIC DNA]</scope>
    <source>
        <strain evidence="2">CGMCC 1.6964</strain>
    </source>
</reference>
<proteinExistence type="predicted"/>